<proteinExistence type="predicted"/>
<feature type="compositionally biased region" description="Basic and acidic residues" evidence="1">
    <location>
        <begin position="73"/>
        <end position="82"/>
    </location>
</feature>
<accession>A0AA37LPX9</accession>
<dbReference type="AlphaFoldDB" id="A0AA37LPX9"/>
<keyword evidence="3" id="KW-1185">Reference proteome</keyword>
<sequence>MIFFRQLAERSQNTLLSPERADALVEAAGDVGLAVGPELGHFSLQLFVMVVTDEDLGPSVLGDGAGAGGYEGGRGEGKETGDTHVGGCDEVL</sequence>
<reference evidence="2 3" key="1">
    <citation type="submission" date="2021-07" db="EMBL/GenBank/DDBJ databases">
        <title>Genome data of Colletotrichum spaethianum.</title>
        <authorList>
            <person name="Utami Y.D."/>
            <person name="Hiruma K."/>
        </authorList>
    </citation>
    <scope>NUCLEOTIDE SEQUENCE [LARGE SCALE GENOMIC DNA]</scope>
    <source>
        <strain evidence="2 3">MAFF 242679</strain>
    </source>
</reference>
<dbReference type="Proteomes" id="UP001055172">
    <property type="component" value="Unassembled WGS sequence"/>
</dbReference>
<dbReference type="EMBL" id="BPPX01000004">
    <property type="protein sequence ID" value="GJC79812.1"/>
    <property type="molecule type" value="Genomic_DNA"/>
</dbReference>
<feature type="region of interest" description="Disordered" evidence="1">
    <location>
        <begin position="62"/>
        <end position="92"/>
    </location>
</feature>
<evidence type="ECO:0000313" key="3">
    <source>
        <dbReference type="Proteomes" id="UP001055172"/>
    </source>
</evidence>
<evidence type="ECO:0000256" key="1">
    <source>
        <dbReference type="SAM" id="MobiDB-lite"/>
    </source>
</evidence>
<feature type="compositionally biased region" description="Gly residues" evidence="1">
    <location>
        <begin position="63"/>
        <end position="72"/>
    </location>
</feature>
<comment type="caution">
    <text evidence="2">The sequence shown here is derived from an EMBL/GenBank/DDBJ whole genome shotgun (WGS) entry which is preliminary data.</text>
</comment>
<name>A0AA37LPX9_9PEZI</name>
<evidence type="ECO:0000313" key="2">
    <source>
        <dbReference type="EMBL" id="GJC79812.1"/>
    </source>
</evidence>
<protein>
    <submittedName>
        <fullName evidence="2">Uncharacterized protein</fullName>
    </submittedName>
</protein>
<organism evidence="2 3">
    <name type="scientific">Colletotrichum liriopes</name>
    <dbReference type="NCBI Taxonomy" id="708192"/>
    <lineage>
        <taxon>Eukaryota</taxon>
        <taxon>Fungi</taxon>
        <taxon>Dikarya</taxon>
        <taxon>Ascomycota</taxon>
        <taxon>Pezizomycotina</taxon>
        <taxon>Sordariomycetes</taxon>
        <taxon>Hypocreomycetidae</taxon>
        <taxon>Glomerellales</taxon>
        <taxon>Glomerellaceae</taxon>
        <taxon>Colletotrichum</taxon>
        <taxon>Colletotrichum spaethianum species complex</taxon>
    </lineage>
</organism>
<gene>
    <name evidence="2" type="ORF">ColLi_02650</name>
</gene>